<dbReference type="RefSeq" id="WP_338601667.1">
    <property type="nucleotide sequence ID" value="NZ_AP028679.1"/>
</dbReference>
<dbReference type="KEGG" id="dmp:FAK_32510"/>
<name>A0AAU9EHF5_9BACT</name>
<accession>A0AAU9EHF5</accession>
<dbReference type="AlphaFoldDB" id="A0AAU9EHF5"/>
<dbReference type="EMBL" id="AP028679">
    <property type="protein sequence ID" value="BEQ16185.1"/>
    <property type="molecule type" value="Genomic_DNA"/>
</dbReference>
<gene>
    <name evidence="1" type="ORF">FAK_32510</name>
</gene>
<sequence length="173" mass="20222">MIADSDNDHIKTVYAEYGLAIYLAQCLEHGIANALIYLDLIPRNTRNIHTREEWADKLDSFMNSNFEQTLGRLIYDINSVSTLPTGLRETLAKALKKRNWLAHDYSRERATEFMTASGRNMMIQELQEVQELFQTADELLDSTFKPVREKYGFTDNMLETFYKKYFSSIKFHT</sequence>
<reference evidence="2" key="1">
    <citation type="journal article" date="2023" name="Arch. Microbiol.">
        <title>Desulfoferula mesophilus gen. nov. sp. nov., a mesophilic sulfate-reducing bacterium isolated from a brackish lake sediment.</title>
        <authorList>
            <person name="Watanabe T."/>
            <person name="Yabe T."/>
            <person name="Tsuji J.M."/>
            <person name="Fukui M."/>
        </authorList>
    </citation>
    <scope>NUCLEOTIDE SEQUENCE [LARGE SCALE GENOMIC DNA]</scope>
    <source>
        <strain evidence="2">12FAK</strain>
    </source>
</reference>
<organism evidence="1 2">
    <name type="scientific">Desulfoferula mesophila</name>
    <dbReference type="NCBI Taxonomy" id="3058419"/>
    <lineage>
        <taxon>Bacteria</taxon>
        <taxon>Pseudomonadati</taxon>
        <taxon>Thermodesulfobacteriota</taxon>
        <taxon>Desulfarculia</taxon>
        <taxon>Desulfarculales</taxon>
        <taxon>Desulfarculaceae</taxon>
        <taxon>Desulfoferula</taxon>
    </lineage>
</organism>
<keyword evidence="2" id="KW-1185">Reference proteome</keyword>
<evidence type="ECO:0000313" key="1">
    <source>
        <dbReference type="EMBL" id="BEQ16185.1"/>
    </source>
</evidence>
<dbReference type="Proteomes" id="UP001366166">
    <property type="component" value="Chromosome"/>
</dbReference>
<proteinExistence type="predicted"/>
<protein>
    <submittedName>
        <fullName evidence="1">Uncharacterized protein</fullName>
    </submittedName>
</protein>
<evidence type="ECO:0000313" key="2">
    <source>
        <dbReference type="Proteomes" id="UP001366166"/>
    </source>
</evidence>